<comment type="caution">
    <text evidence="3">The sequence shown here is derived from an EMBL/GenBank/DDBJ whole genome shotgun (WGS) entry which is preliminary data.</text>
</comment>
<dbReference type="InterPro" id="IPR022002">
    <property type="entry name" value="ChsH2_Znr"/>
</dbReference>
<organism evidence="3 4">
    <name type="scientific">Alsobacter ponti</name>
    <dbReference type="NCBI Taxonomy" id="2962936"/>
    <lineage>
        <taxon>Bacteria</taxon>
        <taxon>Pseudomonadati</taxon>
        <taxon>Pseudomonadota</taxon>
        <taxon>Alphaproteobacteria</taxon>
        <taxon>Hyphomicrobiales</taxon>
        <taxon>Alsobacteraceae</taxon>
        <taxon>Alsobacter</taxon>
    </lineage>
</organism>
<sequence>MAAIAQFPAESLFTLCTDAWTQPWWDAAREHRLTAPCCEDCGRFRMPPTPFCPHCRSQRLRWPTLSGRGTLFSYTVVTRAVIPAMENCIPYVPALVDLDDAPGARLTTAIVGVPIDAIAIGAAVTVVFEDRSDGVVVPRFTLATA</sequence>
<evidence type="ECO:0000313" key="3">
    <source>
        <dbReference type="EMBL" id="MCP8939949.1"/>
    </source>
</evidence>
<feature type="domain" description="ChsH2 rubredoxin-like zinc ribbon" evidence="2">
    <location>
        <begin position="25"/>
        <end position="60"/>
    </location>
</feature>
<dbReference type="InterPro" id="IPR002878">
    <property type="entry name" value="ChsH2_C"/>
</dbReference>
<reference evidence="3 4" key="1">
    <citation type="submission" date="2022-07" db="EMBL/GenBank/DDBJ databases">
        <authorList>
            <person name="Li W.-J."/>
            <person name="Deng Q.-Q."/>
        </authorList>
    </citation>
    <scope>NUCLEOTIDE SEQUENCE [LARGE SCALE GENOMIC DNA]</scope>
    <source>
        <strain evidence="3 4">SYSU M60028</strain>
    </source>
</reference>
<gene>
    <name evidence="3" type="ORF">NK718_15595</name>
</gene>
<dbReference type="InterPro" id="IPR052513">
    <property type="entry name" value="Thioester_dehydratase-like"/>
</dbReference>
<feature type="domain" description="ChsH2 C-terminal OB-fold" evidence="1">
    <location>
        <begin position="62"/>
        <end position="129"/>
    </location>
</feature>
<dbReference type="EMBL" id="JANCLU010000016">
    <property type="protein sequence ID" value="MCP8939949.1"/>
    <property type="molecule type" value="Genomic_DNA"/>
</dbReference>
<name>A0ABT1LES3_9HYPH</name>
<dbReference type="PANTHER" id="PTHR34075">
    <property type="entry name" value="BLR3430 PROTEIN"/>
    <property type="match status" value="1"/>
</dbReference>
<dbReference type="Pfam" id="PF12172">
    <property type="entry name" value="zf-ChsH2"/>
    <property type="match status" value="1"/>
</dbReference>
<dbReference type="Gene3D" id="6.10.30.10">
    <property type="match status" value="1"/>
</dbReference>
<protein>
    <submittedName>
        <fullName evidence="3">OB-fold domain-containing protein</fullName>
    </submittedName>
</protein>
<evidence type="ECO:0000259" key="1">
    <source>
        <dbReference type="Pfam" id="PF01796"/>
    </source>
</evidence>
<evidence type="ECO:0000259" key="2">
    <source>
        <dbReference type="Pfam" id="PF12172"/>
    </source>
</evidence>
<dbReference type="Proteomes" id="UP001205890">
    <property type="component" value="Unassembled WGS sequence"/>
</dbReference>
<evidence type="ECO:0000313" key="4">
    <source>
        <dbReference type="Proteomes" id="UP001205890"/>
    </source>
</evidence>
<proteinExistence type="predicted"/>
<dbReference type="RefSeq" id="WP_254744135.1">
    <property type="nucleotide sequence ID" value="NZ_JANCLU010000016.1"/>
</dbReference>
<dbReference type="InterPro" id="IPR012340">
    <property type="entry name" value="NA-bd_OB-fold"/>
</dbReference>
<keyword evidence="4" id="KW-1185">Reference proteome</keyword>
<dbReference type="Pfam" id="PF01796">
    <property type="entry name" value="OB_ChsH2_C"/>
    <property type="match status" value="1"/>
</dbReference>
<dbReference type="SUPFAM" id="SSF50249">
    <property type="entry name" value="Nucleic acid-binding proteins"/>
    <property type="match status" value="1"/>
</dbReference>
<dbReference type="PANTHER" id="PTHR34075:SF5">
    <property type="entry name" value="BLR3430 PROTEIN"/>
    <property type="match status" value="1"/>
</dbReference>
<accession>A0ABT1LES3</accession>